<dbReference type="NCBIfam" id="TIGR04123">
    <property type="entry name" value="P_estr_lig_assc"/>
    <property type="match status" value="1"/>
</dbReference>
<dbReference type="InterPro" id="IPR024173">
    <property type="entry name" value="Pesterase_MJ0037-like"/>
</dbReference>
<sequence>MNDHPFTFAGADLSFRPTGALFWPAERLLVVSDLHLGRSERFARRAGALLPPYEVQDTLTRLETDIDATGATTVICLGDSFDDDAAAHGLDDSVALWITRLMAGRRWVWIEGNHDPGPVELGGDHRADLTLGPLTFRHIAAPGAVGEVSGHYHPKARVAGRARPCLLRDDARVILPAYGTYTGGLRSHDRALTMLMQPGAVAVLTGTRPLAIPMPR</sequence>
<dbReference type="PANTHER" id="PTHR39323:SF1">
    <property type="entry name" value="BLR1149 PROTEIN"/>
    <property type="match status" value="1"/>
</dbReference>
<gene>
    <name evidence="2" type="ORF">RB2654_21318</name>
</gene>
<dbReference type="PANTHER" id="PTHR39323">
    <property type="entry name" value="BLR1149 PROTEIN"/>
    <property type="match status" value="1"/>
</dbReference>
<dbReference type="HOGENOM" id="CLU_075478_2_0_5"/>
<dbReference type="Gene3D" id="3.60.21.10">
    <property type="match status" value="1"/>
</dbReference>
<organism evidence="2 3">
    <name type="scientific">Maritimibacter alkaliphilus HTCC2654</name>
    <dbReference type="NCBI Taxonomy" id="314271"/>
    <lineage>
        <taxon>Bacteria</taxon>
        <taxon>Pseudomonadati</taxon>
        <taxon>Pseudomonadota</taxon>
        <taxon>Alphaproteobacteria</taxon>
        <taxon>Rhodobacterales</taxon>
        <taxon>Roseobacteraceae</taxon>
        <taxon>Maritimibacter</taxon>
    </lineage>
</organism>
<reference evidence="2 3" key="1">
    <citation type="journal article" date="2010" name="J. Bacteriol.">
        <title>Genome sequences of Pelagibaca bermudensis HTCC2601T and Maritimibacter alkaliphilus HTCC2654T, the type strains of two marine Roseobacter genera.</title>
        <authorList>
            <person name="Thrash J.C."/>
            <person name="Cho J.C."/>
            <person name="Ferriera S."/>
            <person name="Johnson J."/>
            <person name="Vergin K.L."/>
            <person name="Giovannoni S.J."/>
        </authorList>
    </citation>
    <scope>NUCLEOTIDE SEQUENCE [LARGE SCALE GENOMIC DNA]</scope>
    <source>
        <strain evidence="2 3">HTCC2654</strain>
    </source>
</reference>
<dbReference type="InterPro" id="IPR029052">
    <property type="entry name" value="Metallo-depent_PP-like"/>
</dbReference>
<dbReference type="OrthoDB" id="9795838at2"/>
<dbReference type="InterPro" id="IPR026336">
    <property type="entry name" value="PdeM-like"/>
</dbReference>
<dbReference type="Proteomes" id="UP000002931">
    <property type="component" value="Unassembled WGS sequence"/>
</dbReference>
<dbReference type="AlphaFoldDB" id="A3VKL1"/>
<accession>A3VKL1</accession>
<dbReference type="eggNOG" id="COG1407">
    <property type="taxonomic scope" value="Bacteria"/>
</dbReference>
<proteinExistence type="predicted"/>
<dbReference type="Pfam" id="PF00149">
    <property type="entry name" value="Metallophos"/>
    <property type="match status" value="1"/>
</dbReference>
<evidence type="ECO:0000313" key="2">
    <source>
        <dbReference type="EMBL" id="EAQ11182.1"/>
    </source>
</evidence>
<dbReference type="PIRSF" id="PIRSF000887">
    <property type="entry name" value="Pesterase_MJ0037"/>
    <property type="match status" value="1"/>
</dbReference>
<evidence type="ECO:0000259" key="1">
    <source>
        <dbReference type="Pfam" id="PF00149"/>
    </source>
</evidence>
<dbReference type="InterPro" id="IPR004843">
    <property type="entry name" value="Calcineurin-like_PHP"/>
</dbReference>
<evidence type="ECO:0000313" key="3">
    <source>
        <dbReference type="Proteomes" id="UP000002931"/>
    </source>
</evidence>
<name>A3VKL1_9RHOB</name>
<keyword evidence="3" id="KW-1185">Reference proteome</keyword>
<dbReference type="EMBL" id="AAMT01000018">
    <property type="protein sequence ID" value="EAQ11182.1"/>
    <property type="molecule type" value="Genomic_DNA"/>
</dbReference>
<dbReference type="GO" id="GO:0016787">
    <property type="term" value="F:hydrolase activity"/>
    <property type="evidence" value="ECO:0007669"/>
    <property type="project" value="InterPro"/>
</dbReference>
<dbReference type="SUPFAM" id="SSF56300">
    <property type="entry name" value="Metallo-dependent phosphatases"/>
    <property type="match status" value="1"/>
</dbReference>
<protein>
    <submittedName>
        <fullName evidence="2">Putative metallo-phosphoesterase</fullName>
    </submittedName>
</protein>
<comment type="caution">
    <text evidence="2">The sequence shown here is derived from an EMBL/GenBank/DDBJ whole genome shotgun (WGS) entry which is preliminary data.</text>
</comment>
<feature type="domain" description="Calcineurin-like phosphoesterase" evidence="1">
    <location>
        <begin position="27"/>
        <end position="123"/>
    </location>
</feature>
<dbReference type="STRING" id="314271.RB2654_21318"/>
<dbReference type="RefSeq" id="WP_008335349.1">
    <property type="nucleotide sequence ID" value="NZ_CH902578.1"/>
</dbReference>